<dbReference type="Pfam" id="PF00582">
    <property type="entry name" value="Usp"/>
    <property type="match status" value="1"/>
</dbReference>
<feature type="domain" description="UspA" evidence="2">
    <location>
        <begin position="25"/>
        <end position="157"/>
    </location>
</feature>
<organism evidence="3 4">
    <name type="scientific">Acrocarpospora corrugata</name>
    <dbReference type="NCBI Taxonomy" id="35763"/>
    <lineage>
        <taxon>Bacteria</taxon>
        <taxon>Bacillati</taxon>
        <taxon>Actinomycetota</taxon>
        <taxon>Actinomycetes</taxon>
        <taxon>Streptosporangiales</taxon>
        <taxon>Streptosporangiaceae</taxon>
        <taxon>Acrocarpospora</taxon>
    </lineage>
</organism>
<comment type="caution">
    <text evidence="3">The sequence shown here is derived from an EMBL/GenBank/DDBJ whole genome shotgun (WGS) entry which is preliminary data.</text>
</comment>
<comment type="similarity">
    <text evidence="1">Belongs to the universal stress protein A family.</text>
</comment>
<dbReference type="PRINTS" id="PR01438">
    <property type="entry name" value="UNVRSLSTRESS"/>
</dbReference>
<dbReference type="Gene3D" id="3.40.50.620">
    <property type="entry name" value="HUPs"/>
    <property type="match status" value="1"/>
</dbReference>
<dbReference type="EMBL" id="BLAD01000087">
    <property type="protein sequence ID" value="GES04800.1"/>
    <property type="molecule type" value="Genomic_DNA"/>
</dbReference>
<reference evidence="3 4" key="1">
    <citation type="submission" date="2019-10" db="EMBL/GenBank/DDBJ databases">
        <title>Whole genome shotgun sequence of Acrocarpospora corrugata NBRC 13972.</title>
        <authorList>
            <person name="Ichikawa N."/>
            <person name="Kimura A."/>
            <person name="Kitahashi Y."/>
            <person name="Komaki H."/>
            <person name="Oguchi A."/>
        </authorList>
    </citation>
    <scope>NUCLEOTIDE SEQUENCE [LARGE SCALE GENOMIC DNA]</scope>
    <source>
        <strain evidence="3 4">NBRC 13972</strain>
    </source>
</reference>
<evidence type="ECO:0000259" key="2">
    <source>
        <dbReference type="Pfam" id="PF00582"/>
    </source>
</evidence>
<sequence>MIDLAAAGDPVVTSENSHPHQKVGVVVGVDETVGSEPALQYAFEQAQQGRQMLRAVHAWREPTHDCAPWVCYDLEVLGLAKKKFTSGRLDTWRPHYPEVTVIEDIRHGCPVEALVDASVGADLLVVGARGRAADSGTLGSVCGAVLLRASCPVVVVRCRKQGRDND</sequence>
<dbReference type="Proteomes" id="UP000334990">
    <property type="component" value="Unassembled WGS sequence"/>
</dbReference>
<dbReference type="InterPro" id="IPR014729">
    <property type="entry name" value="Rossmann-like_a/b/a_fold"/>
</dbReference>
<name>A0A5M3W998_9ACTN</name>
<gene>
    <name evidence="3" type="ORF">Acor_68680</name>
</gene>
<evidence type="ECO:0000256" key="1">
    <source>
        <dbReference type="ARBA" id="ARBA00008791"/>
    </source>
</evidence>
<dbReference type="InterPro" id="IPR006015">
    <property type="entry name" value="Universal_stress_UspA"/>
</dbReference>
<accession>A0A5M3W998</accession>
<protein>
    <recommendedName>
        <fullName evidence="2">UspA domain-containing protein</fullName>
    </recommendedName>
</protein>
<keyword evidence="4" id="KW-1185">Reference proteome</keyword>
<dbReference type="InterPro" id="IPR006016">
    <property type="entry name" value="UspA"/>
</dbReference>
<evidence type="ECO:0000313" key="4">
    <source>
        <dbReference type="Proteomes" id="UP000334990"/>
    </source>
</evidence>
<proteinExistence type="inferred from homology"/>
<evidence type="ECO:0000313" key="3">
    <source>
        <dbReference type="EMBL" id="GES04800.1"/>
    </source>
</evidence>
<dbReference type="SUPFAM" id="SSF52402">
    <property type="entry name" value="Adenine nucleotide alpha hydrolases-like"/>
    <property type="match status" value="1"/>
</dbReference>
<dbReference type="RefSeq" id="WP_170317214.1">
    <property type="nucleotide sequence ID" value="NZ_BAAABN010000093.1"/>
</dbReference>
<dbReference type="AlphaFoldDB" id="A0A5M3W998"/>